<evidence type="ECO:0000313" key="2">
    <source>
        <dbReference type="Proteomes" id="UP000308600"/>
    </source>
</evidence>
<accession>A0ACD3AUV7</accession>
<evidence type="ECO:0000313" key="1">
    <source>
        <dbReference type="EMBL" id="TFK69625.1"/>
    </source>
</evidence>
<protein>
    <submittedName>
        <fullName evidence="1">Uncharacterized protein</fullName>
    </submittedName>
</protein>
<gene>
    <name evidence="1" type="ORF">BDN72DRAFT_857535</name>
</gene>
<dbReference type="Proteomes" id="UP000308600">
    <property type="component" value="Unassembled WGS sequence"/>
</dbReference>
<reference evidence="1 2" key="1">
    <citation type="journal article" date="2019" name="Nat. Ecol. Evol.">
        <title>Megaphylogeny resolves global patterns of mushroom evolution.</title>
        <authorList>
            <person name="Varga T."/>
            <person name="Krizsan K."/>
            <person name="Foldi C."/>
            <person name="Dima B."/>
            <person name="Sanchez-Garcia M."/>
            <person name="Sanchez-Ramirez S."/>
            <person name="Szollosi G.J."/>
            <person name="Szarkandi J.G."/>
            <person name="Papp V."/>
            <person name="Albert L."/>
            <person name="Andreopoulos W."/>
            <person name="Angelini C."/>
            <person name="Antonin V."/>
            <person name="Barry K.W."/>
            <person name="Bougher N.L."/>
            <person name="Buchanan P."/>
            <person name="Buyck B."/>
            <person name="Bense V."/>
            <person name="Catcheside P."/>
            <person name="Chovatia M."/>
            <person name="Cooper J."/>
            <person name="Damon W."/>
            <person name="Desjardin D."/>
            <person name="Finy P."/>
            <person name="Geml J."/>
            <person name="Haridas S."/>
            <person name="Hughes K."/>
            <person name="Justo A."/>
            <person name="Karasinski D."/>
            <person name="Kautmanova I."/>
            <person name="Kiss B."/>
            <person name="Kocsube S."/>
            <person name="Kotiranta H."/>
            <person name="LaButti K.M."/>
            <person name="Lechner B.E."/>
            <person name="Liimatainen K."/>
            <person name="Lipzen A."/>
            <person name="Lukacs Z."/>
            <person name="Mihaltcheva S."/>
            <person name="Morgado L.N."/>
            <person name="Niskanen T."/>
            <person name="Noordeloos M.E."/>
            <person name="Ohm R.A."/>
            <person name="Ortiz-Santana B."/>
            <person name="Ovrebo C."/>
            <person name="Racz N."/>
            <person name="Riley R."/>
            <person name="Savchenko A."/>
            <person name="Shiryaev A."/>
            <person name="Soop K."/>
            <person name="Spirin V."/>
            <person name="Szebenyi C."/>
            <person name="Tomsovsky M."/>
            <person name="Tulloss R.E."/>
            <person name="Uehling J."/>
            <person name="Grigoriev I.V."/>
            <person name="Vagvolgyi C."/>
            <person name="Papp T."/>
            <person name="Martin F.M."/>
            <person name="Miettinen O."/>
            <person name="Hibbett D.S."/>
            <person name="Nagy L.G."/>
        </authorList>
    </citation>
    <scope>NUCLEOTIDE SEQUENCE [LARGE SCALE GENOMIC DNA]</scope>
    <source>
        <strain evidence="1 2">NL-1719</strain>
    </source>
</reference>
<name>A0ACD3AUV7_9AGAR</name>
<sequence>MDHTYACNTLRYGHLLCPRALISTRRWGIAKFQSEDPSRAFRPATSSAKGKGKTPMKLNNLSIRVTISTGIPRRTDLVPTAFFLRHIQDQDLLIRLHFKVDRIMNIGSEGVALKEEEKKEDEEGAEKEQQEGGQDASNPNPNDDQAGTLQRLR</sequence>
<dbReference type="EMBL" id="ML208327">
    <property type="protein sequence ID" value="TFK69625.1"/>
    <property type="molecule type" value="Genomic_DNA"/>
</dbReference>
<proteinExistence type="predicted"/>
<keyword evidence="2" id="KW-1185">Reference proteome</keyword>
<organism evidence="1 2">
    <name type="scientific">Pluteus cervinus</name>
    <dbReference type="NCBI Taxonomy" id="181527"/>
    <lineage>
        <taxon>Eukaryota</taxon>
        <taxon>Fungi</taxon>
        <taxon>Dikarya</taxon>
        <taxon>Basidiomycota</taxon>
        <taxon>Agaricomycotina</taxon>
        <taxon>Agaricomycetes</taxon>
        <taxon>Agaricomycetidae</taxon>
        <taxon>Agaricales</taxon>
        <taxon>Pluteineae</taxon>
        <taxon>Pluteaceae</taxon>
        <taxon>Pluteus</taxon>
    </lineage>
</organism>